<gene>
    <name evidence="5" type="ORF">FLP15_02425</name>
</gene>
<dbReference type="Proteomes" id="UP000315128">
    <property type="component" value="Chromosome"/>
</dbReference>
<dbReference type="InterPro" id="IPR046335">
    <property type="entry name" value="LacI/GalR-like_sensor"/>
</dbReference>
<dbReference type="AlphaFoldDB" id="A0A514Z6M4"/>
<name>A0A514Z6M4_9LACT</name>
<proteinExistence type="predicted"/>
<evidence type="ECO:0000256" key="3">
    <source>
        <dbReference type="ARBA" id="ARBA00023163"/>
    </source>
</evidence>
<protein>
    <submittedName>
        <fullName evidence="5">LacI family transcriptional regulator</fullName>
    </submittedName>
</protein>
<keyword evidence="3" id="KW-0804">Transcription</keyword>
<dbReference type="OrthoDB" id="9796186at2"/>
<keyword evidence="2" id="KW-0238">DNA-binding</keyword>
<feature type="domain" description="Transcriptional regulator LacI/GalR-like sensor" evidence="4">
    <location>
        <begin position="114"/>
        <end position="268"/>
    </location>
</feature>
<keyword evidence="1" id="KW-0805">Transcription regulation</keyword>
<evidence type="ECO:0000313" key="5">
    <source>
        <dbReference type="EMBL" id="QDK70241.1"/>
    </source>
</evidence>
<accession>A0A514Z6M4</accession>
<dbReference type="Pfam" id="PF13377">
    <property type="entry name" value="Peripla_BP_3"/>
    <property type="match status" value="1"/>
</dbReference>
<reference evidence="5 6" key="1">
    <citation type="submission" date="2019-07" db="EMBL/GenBank/DDBJ databases">
        <title>Genome sequencing of KACC 19320.</title>
        <authorList>
            <person name="Heo J."/>
            <person name="Kim S.-J."/>
            <person name="Kim J.-S."/>
            <person name="Hong S.-B."/>
            <person name="Kwon S.-W."/>
        </authorList>
    </citation>
    <scope>NUCLEOTIDE SEQUENCE [LARGE SCALE GENOMIC DNA]</scope>
    <source>
        <strain evidence="5 6">KACC 19320</strain>
    </source>
</reference>
<evidence type="ECO:0000259" key="4">
    <source>
        <dbReference type="Pfam" id="PF13377"/>
    </source>
</evidence>
<dbReference type="PANTHER" id="PTHR30146">
    <property type="entry name" value="LACI-RELATED TRANSCRIPTIONAL REPRESSOR"/>
    <property type="match status" value="1"/>
</dbReference>
<evidence type="ECO:0000313" key="6">
    <source>
        <dbReference type="Proteomes" id="UP000315128"/>
    </source>
</evidence>
<evidence type="ECO:0000256" key="1">
    <source>
        <dbReference type="ARBA" id="ARBA00023015"/>
    </source>
</evidence>
<dbReference type="GO" id="GO:0000976">
    <property type="term" value="F:transcription cis-regulatory region binding"/>
    <property type="evidence" value="ECO:0007669"/>
    <property type="project" value="TreeGrafter"/>
</dbReference>
<dbReference type="EMBL" id="CP041356">
    <property type="protein sequence ID" value="QDK70241.1"/>
    <property type="molecule type" value="Genomic_DNA"/>
</dbReference>
<dbReference type="GO" id="GO:0003700">
    <property type="term" value="F:DNA-binding transcription factor activity"/>
    <property type="evidence" value="ECO:0007669"/>
    <property type="project" value="TreeGrafter"/>
</dbReference>
<dbReference type="Gene3D" id="3.40.50.2300">
    <property type="match status" value="2"/>
</dbReference>
<dbReference type="CDD" id="cd06267">
    <property type="entry name" value="PBP1_LacI_sugar_binding-like"/>
    <property type="match status" value="1"/>
</dbReference>
<keyword evidence="6" id="KW-1185">Reference proteome</keyword>
<dbReference type="InterPro" id="IPR028082">
    <property type="entry name" value="Peripla_BP_I"/>
</dbReference>
<evidence type="ECO:0000256" key="2">
    <source>
        <dbReference type="ARBA" id="ARBA00023125"/>
    </source>
</evidence>
<dbReference type="KEGG" id="lack:FLP15_02425"/>
<dbReference type="RefSeq" id="WP_142765860.1">
    <property type="nucleotide sequence ID" value="NZ_CP041356.1"/>
</dbReference>
<dbReference type="SUPFAM" id="SSF53822">
    <property type="entry name" value="Periplasmic binding protein-like I"/>
    <property type="match status" value="1"/>
</dbReference>
<dbReference type="PANTHER" id="PTHR30146:SF24">
    <property type="entry name" value="XYLOSE OPERON REGULATORY PROTEIN"/>
    <property type="match status" value="1"/>
</dbReference>
<sequence>MIGVLMSTEYREQGKIFQEDYHGALIASIESRIREAGYFMLLYGASNVNEAVYALRSWQVDGIIVLESKPADTAQFLSVLTEPTVFIDGAVSDQTEAIYNITSDDFDGGRQVGRYLLAQGLSRVAFFADEEMPFGVDLARFQGLKSVSADSRYFTLSVEKKIRLNQFKQWISTGNLEKFDALFLSSDYFATDILSVLTEMEISVPNQISVIGYDDGPLAEFAQLSTIKQDVLGKGKCAVDLLLAKIEGKEIYENEILLPVQFINRKTVKEK</sequence>
<organism evidence="5 6">
    <name type="scientific">Lactococcus protaetiae</name>
    <dbReference type="NCBI Taxonomy" id="2592653"/>
    <lineage>
        <taxon>Bacteria</taxon>
        <taxon>Bacillati</taxon>
        <taxon>Bacillota</taxon>
        <taxon>Bacilli</taxon>
        <taxon>Lactobacillales</taxon>
        <taxon>Streptococcaceae</taxon>
        <taxon>Lactococcus</taxon>
    </lineage>
</organism>